<evidence type="ECO:0000313" key="1">
    <source>
        <dbReference type="EMBL" id="MBA1837717.1"/>
    </source>
</evidence>
<comment type="caution">
    <text evidence="1">The sequence shown here is derived from an EMBL/GenBank/DDBJ whole genome shotgun (WGS) entry which is preliminary data.</text>
</comment>
<name>A0A7H0KBV6_9CORY</name>
<dbReference type="Proteomes" id="UP000577408">
    <property type="component" value="Unassembled WGS sequence"/>
</dbReference>
<organism evidence="1 2">
    <name type="scientific">Corynebacterium wankanglinii</name>
    <dbReference type="NCBI Taxonomy" id="2735136"/>
    <lineage>
        <taxon>Bacteria</taxon>
        <taxon>Bacillati</taxon>
        <taxon>Actinomycetota</taxon>
        <taxon>Actinomycetes</taxon>
        <taxon>Mycobacteriales</taxon>
        <taxon>Corynebacteriaceae</taxon>
        <taxon>Corynebacterium</taxon>
    </lineage>
</organism>
<keyword evidence="2" id="KW-1185">Reference proteome</keyword>
<sequence>MIETVDDLKVALNVEDLRRMSSDKVLHLVKMVQKEGVNEAVLTALRSIAPDTMFQFAQAMDDSVQKAVASNDRSSDNLYAQIDTSKEILRQIIHNPNSSEQERQDALNRLERYDDKLFEHELNNKRFNLEVLKVNKEVVLGIGIAFGAAGMAAVSPEARKWLVQNGGQMVANVTRKALPGS</sequence>
<dbReference type="AlphaFoldDB" id="A0A7H0KBV6"/>
<evidence type="ECO:0000313" key="2">
    <source>
        <dbReference type="Proteomes" id="UP000577408"/>
    </source>
</evidence>
<accession>A0A7H0KBV6</accession>
<reference evidence="1 2" key="1">
    <citation type="submission" date="2020-05" db="EMBL/GenBank/DDBJ databases">
        <title>Descriptions of Corynebacterium xxxx sp. nov., Corynebacterium yyyy sp. nov. and Corynebacterium zzzz sp. nov.</title>
        <authorList>
            <person name="Zhang G."/>
        </authorList>
    </citation>
    <scope>NUCLEOTIDE SEQUENCE [LARGE SCALE GENOMIC DNA]</scope>
    <source>
        <strain evidence="2">zg-913</strain>
    </source>
</reference>
<proteinExistence type="predicted"/>
<dbReference type="RefSeq" id="WP_052333762.1">
    <property type="nucleotide sequence ID" value="NZ_JABFED010000004.1"/>
</dbReference>
<gene>
    <name evidence="1" type="ORF">HMA55_07375</name>
</gene>
<protein>
    <submittedName>
        <fullName evidence="1">Uncharacterized protein</fullName>
    </submittedName>
</protein>
<dbReference type="EMBL" id="JABFED010000004">
    <property type="protein sequence ID" value="MBA1837717.1"/>
    <property type="molecule type" value="Genomic_DNA"/>
</dbReference>